<evidence type="ECO:0000256" key="2">
    <source>
        <dbReference type="SAM" id="Phobius"/>
    </source>
</evidence>
<keyword evidence="2" id="KW-0812">Transmembrane</keyword>
<dbReference type="Proteomes" id="UP000642748">
    <property type="component" value="Unassembled WGS sequence"/>
</dbReference>
<evidence type="ECO:0000256" key="1">
    <source>
        <dbReference type="SAM" id="MobiDB-lite"/>
    </source>
</evidence>
<dbReference type="RefSeq" id="WP_203922310.1">
    <property type="nucleotide sequence ID" value="NZ_BONZ01000073.1"/>
</dbReference>
<proteinExistence type="predicted"/>
<name>A0A8J3QZB3_9ACTN</name>
<sequence length="352" mass="38299">MTSTGVSETATGAASIGKYFVAVSLVPSTVLTAYLSLLVKSTRHSGVEFVAAVRSLDLRDAAIFGIASLLLALAFHPLQYALVQLFEGYWGTSRLAVRLAVVAIGRHRTKRGQLDDEWRRGAVRRDDAIGPVFMGQEARRLLNGYPNDPGRVLPTRLGNVLRHYEGLAGAAYGIESISSAPRIAMVAEERELNYLENQRIQLELAVRASFLSLVACAATVILMWRHGSWMLLAIVPYTVAYLSYRGAIVIAHEYGAALATLIDLNRFKLYDRLHLPPPRNLAEERQRNETLMELFRLDDMEMAARTEASLDYATPTTGSAATPDPSPAEATVPAGRATGETVEREGAGDGAA</sequence>
<keyword evidence="2" id="KW-1133">Transmembrane helix</keyword>
<comment type="caution">
    <text evidence="3">The sequence shown here is derived from an EMBL/GenBank/DDBJ whole genome shotgun (WGS) entry which is preliminary data.</text>
</comment>
<organism evidence="3 4">
    <name type="scientific">Rugosimonospora africana</name>
    <dbReference type="NCBI Taxonomy" id="556532"/>
    <lineage>
        <taxon>Bacteria</taxon>
        <taxon>Bacillati</taxon>
        <taxon>Actinomycetota</taxon>
        <taxon>Actinomycetes</taxon>
        <taxon>Micromonosporales</taxon>
        <taxon>Micromonosporaceae</taxon>
        <taxon>Rugosimonospora</taxon>
    </lineage>
</organism>
<accession>A0A8J3QZB3</accession>
<feature type="transmembrane region" description="Helical" evidence="2">
    <location>
        <begin position="61"/>
        <end position="82"/>
    </location>
</feature>
<gene>
    <name evidence="3" type="ORF">Raf01_69840</name>
</gene>
<evidence type="ECO:0000313" key="3">
    <source>
        <dbReference type="EMBL" id="GIH18812.1"/>
    </source>
</evidence>
<feature type="compositionally biased region" description="Basic and acidic residues" evidence="1">
    <location>
        <begin position="341"/>
        <end position="352"/>
    </location>
</feature>
<reference evidence="3" key="1">
    <citation type="submission" date="2021-01" db="EMBL/GenBank/DDBJ databases">
        <title>Whole genome shotgun sequence of Rugosimonospora africana NBRC 104875.</title>
        <authorList>
            <person name="Komaki H."/>
            <person name="Tamura T."/>
        </authorList>
    </citation>
    <scope>NUCLEOTIDE SEQUENCE</scope>
    <source>
        <strain evidence="3">NBRC 104875</strain>
    </source>
</reference>
<feature type="region of interest" description="Disordered" evidence="1">
    <location>
        <begin position="312"/>
        <end position="352"/>
    </location>
</feature>
<keyword evidence="4" id="KW-1185">Reference proteome</keyword>
<keyword evidence="2" id="KW-0472">Membrane</keyword>
<evidence type="ECO:0000313" key="4">
    <source>
        <dbReference type="Proteomes" id="UP000642748"/>
    </source>
</evidence>
<feature type="transmembrane region" description="Helical" evidence="2">
    <location>
        <begin position="20"/>
        <end position="40"/>
    </location>
</feature>
<dbReference type="EMBL" id="BONZ01000073">
    <property type="protein sequence ID" value="GIH18812.1"/>
    <property type="molecule type" value="Genomic_DNA"/>
</dbReference>
<dbReference type="AlphaFoldDB" id="A0A8J3QZB3"/>
<feature type="transmembrane region" description="Helical" evidence="2">
    <location>
        <begin position="204"/>
        <end position="224"/>
    </location>
</feature>
<protein>
    <submittedName>
        <fullName evidence="3">Uncharacterized protein</fullName>
    </submittedName>
</protein>